<evidence type="ECO:0000313" key="3">
    <source>
        <dbReference type="Proteomes" id="UP000800093"/>
    </source>
</evidence>
<dbReference type="PANTHER" id="PTHR11145:SF8">
    <property type="entry name" value="RE57120P"/>
    <property type="match status" value="1"/>
</dbReference>
<dbReference type="OrthoDB" id="2414723at2759"/>
<evidence type="ECO:0000259" key="1">
    <source>
        <dbReference type="PROSITE" id="PS50097"/>
    </source>
</evidence>
<sequence>MNVTSSTNDASDTPPSTITLDVGGQKFKTLLSTLTSESGYFHSLFSGRWAGTPTEGESYFIDADPDTFKHLLRYMRRPGVFPLFWSKSSGFDYSMYKRLEHEASFFQIDELSAWIKRQGYLDEIQLQIGMPLEQSINLIAPKTIKGNEEIDHHFFLESRNVYLCPRRIHIHRGHPEKCGAACRKVQGDAAVEYEEEQSVRVVVTSKTFQFNN</sequence>
<organism evidence="2 3">
    <name type="scientific">Lojkania enalia</name>
    <dbReference type="NCBI Taxonomy" id="147567"/>
    <lineage>
        <taxon>Eukaryota</taxon>
        <taxon>Fungi</taxon>
        <taxon>Dikarya</taxon>
        <taxon>Ascomycota</taxon>
        <taxon>Pezizomycotina</taxon>
        <taxon>Dothideomycetes</taxon>
        <taxon>Pleosporomycetidae</taxon>
        <taxon>Pleosporales</taxon>
        <taxon>Pleosporales incertae sedis</taxon>
        <taxon>Lojkania</taxon>
    </lineage>
</organism>
<dbReference type="GO" id="GO:0051260">
    <property type="term" value="P:protein homooligomerization"/>
    <property type="evidence" value="ECO:0007669"/>
    <property type="project" value="InterPro"/>
</dbReference>
<dbReference type="EMBL" id="ML986681">
    <property type="protein sequence ID" value="KAF2260393.1"/>
    <property type="molecule type" value="Genomic_DNA"/>
</dbReference>
<dbReference type="Proteomes" id="UP000800093">
    <property type="component" value="Unassembled WGS sequence"/>
</dbReference>
<dbReference type="InterPro" id="IPR011333">
    <property type="entry name" value="SKP1/BTB/POZ_sf"/>
</dbReference>
<dbReference type="AlphaFoldDB" id="A0A9P4K1F0"/>
<dbReference type="Pfam" id="PF02214">
    <property type="entry name" value="BTB_2"/>
    <property type="match status" value="1"/>
</dbReference>
<dbReference type="InterPro" id="IPR000210">
    <property type="entry name" value="BTB/POZ_dom"/>
</dbReference>
<reference evidence="3" key="1">
    <citation type="journal article" date="2020" name="Stud. Mycol.">
        <title>101 Dothideomycetes genomes: A test case for predicting lifestyles and emergence of pathogens.</title>
        <authorList>
            <person name="Haridas S."/>
            <person name="Albert R."/>
            <person name="Binder M."/>
            <person name="Bloem J."/>
            <person name="LaButti K."/>
            <person name="Salamov A."/>
            <person name="Andreopoulos B."/>
            <person name="Baker S."/>
            <person name="Barry K."/>
            <person name="Bills G."/>
            <person name="Bluhm B."/>
            <person name="Cannon C."/>
            <person name="Castanera R."/>
            <person name="Culley D."/>
            <person name="Daum C."/>
            <person name="Ezra D."/>
            <person name="Gonzalez J."/>
            <person name="Henrissat B."/>
            <person name="Kuo A."/>
            <person name="Liang C."/>
            <person name="Lipzen A."/>
            <person name="Lutzoni F."/>
            <person name="Magnuson J."/>
            <person name="Mondo S."/>
            <person name="Nolan M."/>
            <person name="Ohm R."/>
            <person name="Pangilinan J."/>
            <person name="Park H.-J."/>
            <person name="Ramirez L."/>
            <person name="Alfaro M."/>
            <person name="Sun H."/>
            <person name="Tritt A."/>
            <person name="Yoshinaga Y."/>
            <person name="Zwiers L.-H."/>
            <person name="Turgeon B."/>
            <person name="Goodwin S."/>
            <person name="Spatafora J."/>
            <person name="Crous P."/>
            <person name="Grigoriev I."/>
        </authorList>
    </citation>
    <scope>NUCLEOTIDE SEQUENCE [LARGE SCALE GENOMIC DNA]</scope>
    <source>
        <strain evidence="3">CBS 304.66</strain>
    </source>
</reference>
<dbReference type="SUPFAM" id="SSF54695">
    <property type="entry name" value="POZ domain"/>
    <property type="match status" value="1"/>
</dbReference>
<keyword evidence="3" id="KW-1185">Reference proteome</keyword>
<dbReference type="InterPro" id="IPR003131">
    <property type="entry name" value="T1-type_BTB"/>
</dbReference>
<dbReference type="Gene3D" id="3.30.710.10">
    <property type="entry name" value="Potassium Channel Kv1.1, Chain A"/>
    <property type="match status" value="1"/>
</dbReference>
<proteinExistence type="predicted"/>
<accession>A0A9P4K1F0</accession>
<feature type="domain" description="BTB" evidence="1">
    <location>
        <begin position="16"/>
        <end position="76"/>
    </location>
</feature>
<dbReference type="PANTHER" id="PTHR11145">
    <property type="entry name" value="BTB/POZ DOMAIN-CONTAINING ADAPTER FOR CUL3-MEDIATED RHOA DEGRADATION PROTEIN FAMILY MEMBER"/>
    <property type="match status" value="1"/>
</dbReference>
<gene>
    <name evidence="2" type="ORF">CC78DRAFT_472953</name>
</gene>
<name>A0A9P4K1F0_9PLEO</name>
<dbReference type="SMART" id="SM00225">
    <property type="entry name" value="BTB"/>
    <property type="match status" value="1"/>
</dbReference>
<protein>
    <recommendedName>
        <fullName evidence="1">BTB domain-containing protein</fullName>
    </recommendedName>
</protein>
<dbReference type="InterPro" id="IPR045068">
    <property type="entry name" value="BACURD1-3"/>
</dbReference>
<evidence type="ECO:0000313" key="2">
    <source>
        <dbReference type="EMBL" id="KAF2260393.1"/>
    </source>
</evidence>
<comment type="caution">
    <text evidence="2">The sequence shown here is derived from an EMBL/GenBank/DDBJ whole genome shotgun (WGS) entry which is preliminary data.</text>
</comment>
<dbReference type="PROSITE" id="PS50097">
    <property type="entry name" value="BTB"/>
    <property type="match status" value="1"/>
</dbReference>
<dbReference type="CDD" id="cd18316">
    <property type="entry name" value="BTB_POZ_KCTD-like"/>
    <property type="match status" value="1"/>
</dbReference>